<comment type="caution">
    <text evidence="1">The sequence shown here is derived from an EMBL/GenBank/DDBJ whole genome shotgun (WGS) entry which is preliminary data.</text>
</comment>
<accession>A0A3D6BVZ9</accession>
<gene>
    <name evidence="1" type="ORF">DHV22_18275</name>
</gene>
<reference evidence="1 2" key="1">
    <citation type="journal article" date="2018" name="Nat. Biotechnol.">
        <title>A standardized bacterial taxonomy based on genome phylogeny substantially revises the tree of life.</title>
        <authorList>
            <person name="Parks D.H."/>
            <person name="Chuvochina M."/>
            <person name="Waite D.W."/>
            <person name="Rinke C."/>
            <person name="Skarshewski A."/>
            <person name="Chaumeil P.A."/>
            <person name="Hugenholtz P."/>
        </authorList>
    </citation>
    <scope>NUCLEOTIDE SEQUENCE [LARGE SCALE GENOMIC DNA]</scope>
    <source>
        <strain evidence="1">UBA10227</strain>
    </source>
</reference>
<evidence type="ECO:0000313" key="1">
    <source>
        <dbReference type="EMBL" id="HCY83392.1"/>
    </source>
</evidence>
<dbReference type="EMBL" id="DPRK01000295">
    <property type="protein sequence ID" value="HCY83392.1"/>
    <property type="molecule type" value="Genomic_DNA"/>
</dbReference>
<name>A0A3D6BVZ9_9FLAO</name>
<evidence type="ECO:0000313" key="2">
    <source>
        <dbReference type="Proteomes" id="UP000263268"/>
    </source>
</evidence>
<sequence length="264" mass="29523">MPKQKGIIKLKGTLNGVCYYPVKGMYIKRKATGPSRERIYNDPAFKTVKANTQEFGGASKLSKAIRTGILETTKQFQDPTMSSRLTGTCYNIIQEGSGIPGKREANLANNPKALIGFKFNKNLALDNIYTAKPIITNKKNRRIITLNIPESSKKNLKKIPKTATHFQLIAALSVVSGYKCRPNQKAYRPITPKHNALGTTQKTQPLLCKIEHKNLQITLETPVKTAVSKHASLVVWFGIQFIKQEGKQYYSLKNNKVMQCVTLL</sequence>
<organism evidence="1 2">
    <name type="scientific">Xanthomarina gelatinilytica</name>
    <dbReference type="NCBI Taxonomy" id="1137281"/>
    <lineage>
        <taxon>Bacteria</taxon>
        <taxon>Pseudomonadati</taxon>
        <taxon>Bacteroidota</taxon>
        <taxon>Flavobacteriia</taxon>
        <taxon>Flavobacteriales</taxon>
        <taxon>Flavobacteriaceae</taxon>
        <taxon>Xanthomarina</taxon>
    </lineage>
</organism>
<proteinExistence type="predicted"/>
<dbReference type="Proteomes" id="UP000263268">
    <property type="component" value="Unassembled WGS sequence"/>
</dbReference>
<dbReference type="AlphaFoldDB" id="A0A3D6BVZ9"/>
<protein>
    <submittedName>
        <fullName evidence="1">Uncharacterized protein</fullName>
    </submittedName>
</protein>